<keyword evidence="5" id="KW-0488">Methylation</keyword>
<dbReference type="PRINTS" id="PR00813">
    <property type="entry name" value="BCTERIALGSPG"/>
</dbReference>
<dbReference type="InterPro" id="IPR012902">
    <property type="entry name" value="N_methyl_site"/>
</dbReference>
<dbReference type="PROSITE" id="PS00409">
    <property type="entry name" value="PROKAR_NTER_METHYL"/>
    <property type="match status" value="1"/>
</dbReference>
<dbReference type="Pfam" id="PF07963">
    <property type="entry name" value="N_methyl"/>
    <property type="match status" value="1"/>
</dbReference>
<comment type="subcellular location">
    <subcellularLocation>
        <location evidence="1">Cell inner membrane</location>
        <topology evidence="1">Single-pass membrane protein</topology>
    </subcellularLocation>
</comment>
<dbReference type="GO" id="GO:0015627">
    <property type="term" value="C:type II protein secretion system complex"/>
    <property type="evidence" value="ECO:0007669"/>
    <property type="project" value="InterPro"/>
</dbReference>
<comment type="caution">
    <text evidence="12">The sequence shown here is derived from an EMBL/GenBank/DDBJ whole genome shotgun (WGS) entry which is preliminary data.</text>
</comment>
<evidence type="ECO:0000256" key="8">
    <source>
        <dbReference type="ARBA" id="ARBA00022989"/>
    </source>
</evidence>
<keyword evidence="8 10" id="KW-1133">Transmembrane helix</keyword>
<keyword evidence="9 10" id="KW-0472">Membrane</keyword>
<evidence type="ECO:0000256" key="3">
    <source>
        <dbReference type="ARBA" id="ARBA00020042"/>
    </source>
</evidence>
<evidence type="ECO:0000256" key="7">
    <source>
        <dbReference type="ARBA" id="ARBA00022692"/>
    </source>
</evidence>
<dbReference type="Pfam" id="PF08334">
    <property type="entry name" value="T2SSG"/>
    <property type="match status" value="1"/>
</dbReference>
<dbReference type="PANTHER" id="PTHR30093:SF45">
    <property type="entry name" value="TYPE II SECRETION SYSTEM CORE PROTEIN G"/>
    <property type="match status" value="1"/>
</dbReference>
<dbReference type="OrthoDB" id="9795612at2"/>
<dbReference type="InterPro" id="IPR010054">
    <property type="entry name" value="Type2_sec_GspG"/>
</dbReference>
<accession>A0A3D8K0P3</accession>
<dbReference type="InterPro" id="IPR045584">
    <property type="entry name" value="Pilin-like"/>
</dbReference>
<feature type="transmembrane region" description="Helical" evidence="10">
    <location>
        <begin position="26"/>
        <end position="50"/>
    </location>
</feature>
<keyword evidence="13" id="KW-1185">Reference proteome</keyword>
<evidence type="ECO:0000256" key="5">
    <source>
        <dbReference type="ARBA" id="ARBA00022481"/>
    </source>
</evidence>
<dbReference type="RefSeq" id="WP_115534161.1">
    <property type="nucleotide sequence ID" value="NZ_QRGA01000007.1"/>
</dbReference>
<name>A0A3D8K0P3_9BURK</name>
<dbReference type="InterPro" id="IPR013545">
    <property type="entry name" value="T2SS_protein-GspG_C"/>
</dbReference>
<evidence type="ECO:0000313" key="13">
    <source>
        <dbReference type="Proteomes" id="UP000256838"/>
    </source>
</evidence>
<dbReference type="NCBIfam" id="TIGR01710">
    <property type="entry name" value="typeII_sec_gspG"/>
    <property type="match status" value="1"/>
</dbReference>
<sequence length="154" mass="16667">MRISGRGRLRNILCVRQGRGGRQRGFTLLELLVVLVIIGMLAAIVGPRYFAQLGKSQVTIARAQIDVLTKALDNYRLDVGRYPTAQEGLAALVGKPAGVDKWAGPYLKKDVPLDPWGHPYVYKVPGTKGEYAVISYGRDGQPGGTGEDADISSE</sequence>
<keyword evidence="7 10" id="KW-0812">Transmembrane</keyword>
<evidence type="ECO:0000256" key="6">
    <source>
        <dbReference type="ARBA" id="ARBA00022519"/>
    </source>
</evidence>
<evidence type="ECO:0000256" key="9">
    <source>
        <dbReference type="ARBA" id="ARBA00023136"/>
    </source>
</evidence>
<dbReference type="AlphaFoldDB" id="A0A3D8K0P3"/>
<keyword evidence="6" id="KW-0997">Cell inner membrane</keyword>
<dbReference type="GO" id="GO:0005886">
    <property type="term" value="C:plasma membrane"/>
    <property type="evidence" value="ECO:0007669"/>
    <property type="project" value="UniProtKB-SubCell"/>
</dbReference>
<keyword evidence="4" id="KW-1003">Cell membrane</keyword>
<evidence type="ECO:0000313" key="12">
    <source>
        <dbReference type="EMBL" id="RDU98405.1"/>
    </source>
</evidence>
<organism evidence="12 13">
    <name type="scientific">Trinickia dinghuensis</name>
    <dbReference type="NCBI Taxonomy" id="2291023"/>
    <lineage>
        <taxon>Bacteria</taxon>
        <taxon>Pseudomonadati</taxon>
        <taxon>Pseudomonadota</taxon>
        <taxon>Betaproteobacteria</taxon>
        <taxon>Burkholderiales</taxon>
        <taxon>Burkholderiaceae</taxon>
        <taxon>Trinickia</taxon>
    </lineage>
</organism>
<evidence type="ECO:0000256" key="1">
    <source>
        <dbReference type="ARBA" id="ARBA00004377"/>
    </source>
</evidence>
<evidence type="ECO:0000256" key="10">
    <source>
        <dbReference type="SAM" id="Phobius"/>
    </source>
</evidence>
<dbReference type="NCBIfam" id="TIGR02532">
    <property type="entry name" value="IV_pilin_GFxxxE"/>
    <property type="match status" value="1"/>
</dbReference>
<reference evidence="12 13" key="1">
    <citation type="submission" date="2018-08" db="EMBL/GenBank/DDBJ databases">
        <title>Paraburkholderia sp. DHOM06 isolated from forest soil.</title>
        <authorList>
            <person name="Gao Z.-H."/>
            <person name="Qiu L.-H."/>
        </authorList>
    </citation>
    <scope>NUCLEOTIDE SEQUENCE [LARGE SCALE GENOMIC DNA]</scope>
    <source>
        <strain evidence="12 13">DHOM06</strain>
    </source>
</reference>
<proteinExistence type="inferred from homology"/>
<dbReference type="InterPro" id="IPR000983">
    <property type="entry name" value="Bac_GSPG_pilin"/>
</dbReference>
<evidence type="ECO:0000259" key="11">
    <source>
        <dbReference type="Pfam" id="PF08334"/>
    </source>
</evidence>
<dbReference type="EMBL" id="QRGA01000007">
    <property type="protein sequence ID" value="RDU98405.1"/>
    <property type="molecule type" value="Genomic_DNA"/>
</dbReference>
<comment type="similarity">
    <text evidence="2">Belongs to the GSP G family.</text>
</comment>
<protein>
    <recommendedName>
        <fullName evidence="3">Type II secretion system core protein G</fullName>
    </recommendedName>
</protein>
<gene>
    <name evidence="12" type="primary">gspG</name>
    <name evidence="12" type="ORF">DWV00_13965</name>
</gene>
<dbReference type="Gene3D" id="3.30.700.10">
    <property type="entry name" value="Glycoprotein, Type 4 Pilin"/>
    <property type="match status" value="1"/>
</dbReference>
<evidence type="ECO:0000256" key="4">
    <source>
        <dbReference type="ARBA" id="ARBA00022475"/>
    </source>
</evidence>
<evidence type="ECO:0000256" key="2">
    <source>
        <dbReference type="ARBA" id="ARBA00009984"/>
    </source>
</evidence>
<dbReference type="Proteomes" id="UP000256838">
    <property type="component" value="Unassembled WGS sequence"/>
</dbReference>
<dbReference type="SUPFAM" id="SSF54523">
    <property type="entry name" value="Pili subunits"/>
    <property type="match status" value="1"/>
</dbReference>
<feature type="domain" description="Type II secretion system protein GspG C-terminal" evidence="11">
    <location>
        <begin position="49"/>
        <end position="153"/>
    </location>
</feature>
<dbReference type="GO" id="GO:0015628">
    <property type="term" value="P:protein secretion by the type II secretion system"/>
    <property type="evidence" value="ECO:0007669"/>
    <property type="project" value="InterPro"/>
</dbReference>
<dbReference type="PANTHER" id="PTHR30093">
    <property type="entry name" value="GENERAL SECRETION PATHWAY PROTEIN G"/>
    <property type="match status" value="1"/>
</dbReference>